<evidence type="ECO:0000256" key="8">
    <source>
        <dbReference type="ARBA" id="ARBA00022917"/>
    </source>
</evidence>
<keyword evidence="4" id="KW-0479">Metal-binding</keyword>
<evidence type="ECO:0000259" key="11">
    <source>
        <dbReference type="PROSITE" id="PS50975"/>
    </source>
</evidence>
<keyword evidence="13" id="KW-1185">Reference proteome</keyword>
<dbReference type="InterPro" id="IPR013815">
    <property type="entry name" value="ATP_grasp_subdomain_1"/>
</dbReference>
<feature type="domain" description="ATP-grasp" evidence="11">
    <location>
        <begin position="269"/>
        <end position="452"/>
    </location>
</feature>
<dbReference type="PROSITE" id="PS50975">
    <property type="entry name" value="ATP_GRASP"/>
    <property type="match status" value="1"/>
</dbReference>
<dbReference type="Pfam" id="PF08443">
    <property type="entry name" value="RimK"/>
    <property type="match status" value="1"/>
</dbReference>
<dbReference type="PANTHER" id="PTHR21621">
    <property type="entry name" value="RIBOSOMAL PROTEIN S6 MODIFICATION PROTEIN"/>
    <property type="match status" value="1"/>
</dbReference>
<proteinExistence type="predicted"/>
<dbReference type="Gene3D" id="3.30.1490.20">
    <property type="entry name" value="ATP-grasp fold, A domain"/>
    <property type="match status" value="1"/>
</dbReference>
<sequence>MLNKIIVGCEEWCSLPDIGIMAIKAKIDSGALTSSINAHNISVEIDNDGTEYAHFDINPIQYNQSLKIKCRSQIICRRIIKSSNGISEKRIIILVNVSMAGKKWPIELSLANRSNMEYRMLLGREAMEKFFIDMSRKFILGNISIKKIHRMYKSKINHNLNNKKKLKVILLASNPHLYSNKRIIEAFKIRGHNILFVDVSKCYIKICSDGMYVFYNGDQLNNVDIVIPRFRPSVTFFGCSLLRQFNAMGVYCLNSDEAVANARNKLKALQILAKKGVKIPVSAFANSPLDTQHLIDIVDGTPLILKLLEGTQGKGVVLIDTHKSAKSVMDAFKSIKASVILQRFVKEANGEDIRCFVIGGKIVASMKRQANIDDFRSNLHLGGKALSVKLTKDEISMAKLASKSLGMQISGVDIVRSKNGSQVIEVNSSPGLEGIEKITGLDIAGMIVDYVEKDIAYRAK</sequence>
<dbReference type="Gene3D" id="3.30.470.20">
    <property type="entry name" value="ATP-grasp fold, B domain"/>
    <property type="match status" value="1"/>
</dbReference>
<dbReference type="InterPro" id="IPR004666">
    <property type="entry name" value="Rp_bS6_RimK/Lys_biosynth_LsyX"/>
</dbReference>
<dbReference type="AlphaFoldDB" id="A0AAE4VM29"/>
<dbReference type="GO" id="GO:0005524">
    <property type="term" value="F:ATP binding"/>
    <property type="evidence" value="ECO:0007669"/>
    <property type="project" value="UniProtKB-UniRule"/>
</dbReference>
<keyword evidence="3" id="KW-0436">Ligase</keyword>
<dbReference type="EMBL" id="JARGYU010000001">
    <property type="protein sequence ID" value="MDZ5761064.1"/>
    <property type="molecule type" value="Genomic_DNA"/>
</dbReference>
<evidence type="ECO:0000313" key="13">
    <source>
        <dbReference type="Proteomes" id="UP001289135"/>
    </source>
</evidence>
<dbReference type="Proteomes" id="UP001289135">
    <property type="component" value="Unassembled WGS sequence"/>
</dbReference>
<reference evidence="12" key="1">
    <citation type="submission" date="2023-02" db="EMBL/GenBank/DDBJ databases">
        <title>Host association and intracellularity evolved multiple times independently in the Rickettsiales.</title>
        <authorList>
            <person name="Castelli M."/>
            <person name="Nardi T."/>
            <person name="Gammuto L."/>
            <person name="Bellinzona G."/>
            <person name="Sabaneyeva E."/>
            <person name="Potekhin A."/>
            <person name="Serra V."/>
            <person name="Petroni G."/>
            <person name="Sassera D."/>
        </authorList>
    </citation>
    <scope>NUCLEOTIDE SEQUENCE</scope>
    <source>
        <strain evidence="12">USBL-36I1</strain>
    </source>
</reference>
<dbReference type="InterPro" id="IPR011761">
    <property type="entry name" value="ATP-grasp"/>
</dbReference>
<organism evidence="12 13">
    <name type="scientific">Lyticum sinuosum</name>
    <dbReference type="NCBI Taxonomy" id="1332059"/>
    <lineage>
        <taxon>Bacteria</taxon>
        <taxon>Pseudomonadati</taxon>
        <taxon>Pseudomonadota</taxon>
        <taxon>Alphaproteobacteria</taxon>
        <taxon>Rickettsiales</taxon>
        <taxon>Lyticum</taxon>
    </lineage>
</organism>
<dbReference type="Gene3D" id="2.40.70.10">
    <property type="entry name" value="Acid Proteases"/>
    <property type="match status" value="1"/>
</dbReference>
<dbReference type="NCBIfam" id="TIGR00768">
    <property type="entry name" value="rimK_fam"/>
    <property type="match status" value="1"/>
</dbReference>
<keyword evidence="5 10" id="KW-0547">Nucleotide-binding</keyword>
<dbReference type="RefSeq" id="WP_322498495.1">
    <property type="nucleotide sequence ID" value="NZ_JARGYU010000001.1"/>
</dbReference>
<dbReference type="GO" id="GO:0006412">
    <property type="term" value="P:translation"/>
    <property type="evidence" value="ECO:0007669"/>
    <property type="project" value="UniProtKB-KW"/>
</dbReference>
<evidence type="ECO:0000313" key="12">
    <source>
        <dbReference type="EMBL" id="MDZ5761064.1"/>
    </source>
</evidence>
<dbReference type="GO" id="GO:0018169">
    <property type="term" value="F:ribosomal S6-glutamic acid ligase activity"/>
    <property type="evidence" value="ECO:0007669"/>
    <property type="project" value="TreeGrafter"/>
</dbReference>
<keyword evidence="8" id="KW-0648">Protein biosynthesis</keyword>
<dbReference type="InterPro" id="IPR021109">
    <property type="entry name" value="Peptidase_aspartic_dom_sf"/>
</dbReference>
<keyword evidence="6 10" id="KW-0067">ATP-binding</keyword>
<keyword evidence="9" id="KW-0464">Manganese</keyword>
<evidence type="ECO:0000256" key="3">
    <source>
        <dbReference type="ARBA" id="ARBA00022598"/>
    </source>
</evidence>
<dbReference type="InterPro" id="IPR008503">
    <property type="entry name" value="Asp_endopeptidase"/>
</dbReference>
<evidence type="ECO:0000256" key="1">
    <source>
        <dbReference type="ARBA" id="ARBA00001936"/>
    </source>
</evidence>
<dbReference type="SUPFAM" id="SSF56059">
    <property type="entry name" value="Glutathione synthetase ATP-binding domain-like"/>
    <property type="match status" value="1"/>
</dbReference>
<dbReference type="InterPro" id="IPR041107">
    <property type="entry name" value="Rimk_N"/>
</dbReference>
<evidence type="ECO:0000256" key="5">
    <source>
        <dbReference type="ARBA" id="ARBA00022741"/>
    </source>
</evidence>
<comment type="cofactor">
    <cofactor evidence="2">
        <name>Mg(2+)</name>
        <dbReference type="ChEBI" id="CHEBI:18420"/>
    </cofactor>
</comment>
<protein>
    <submittedName>
        <fullName evidence="12">Ribosomal protein S6 modification protein</fullName>
    </submittedName>
</protein>
<comment type="caution">
    <text evidence="12">The sequence shown here is derived from an EMBL/GenBank/DDBJ whole genome shotgun (WGS) entry which is preliminary data.</text>
</comment>
<dbReference type="PANTHER" id="PTHR21621:SF7">
    <property type="entry name" value="RIBOSOMAL PROTEIN BS6--L-GLUTAMATE LIGASE"/>
    <property type="match status" value="1"/>
</dbReference>
<dbReference type="Gene3D" id="3.40.50.20">
    <property type="match status" value="1"/>
</dbReference>
<dbReference type="SUPFAM" id="SSF50630">
    <property type="entry name" value="Acid proteases"/>
    <property type="match status" value="1"/>
</dbReference>
<evidence type="ECO:0000256" key="10">
    <source>
        <dbReference type="PROSITE-ProRule" id="PRU00409"/>
    </source>
</evidence>
<evidence type="ECO:0000256" key="4">
    <source>
        <dbReference type="ARBA" id="ARBA00022723"/>
    </source>
</evidence>
<evidence type="ECO:0000256" key="2">
    <source>
        <dbReference type="ARBA" id="ARBA00001946"/>
    </source>
</evidence>
<dbReference type="GO" id="GO:0005737">
    <property type="term" value="C:cytoplasm"/>
    <property type="evidence" value="ECO:0007669"/>
    <property type="project" value="TreeGrafter"/>
</dbReference>
<dbReference type="GO" id="GO:0009432">
    <property type="term" value="P:SOS response"/>
    <property type="evidence" value="ECO:0007669"/>
    <property type="project" value="TreeGrafter"/>
</dbReference>
<name>A0AAE4VM29_9RICK</name>
<evidence type="ECO:0000256" key="6">
    <source>
        <dbReference type="ARBA" id="ARBA00022840"/>
    </source>
</evidence>
<dbReference type="Pfam" id="PF18030">
    <property type="entry name" value="Rimk_N"/>
    <property type="match status" value="1"/>
</dbReference>
<evidence type="ECO:0000256" key="7">
    <source>
        <dbReference type="ARBA" id="ARBA00022842"/>
    </source>
</evidence>
<evidence type="ECO:0000256" key="9">
    <source>
        <dbReference type="ARBA" id="ARBA00023211"/>
    </source>
</evidence>
<comment type="cofactor">
    <cofactor evidence="1">
        <name>Mn(2+)</name>
        <dbReference type="ChEBI" id="CHEBI:29035"/>
    </cofactor>
</comment>
<gene>
    <name evidence="12" type="ORF">Lyticum_00225</name>
</gene>
<dbReference type="GO" id="GO:0046872">
    <property type="term" value="F:metal ion binding"/>
    <property type="evidence" value="ECO:0007669"/>
    <property type="project" value="UniProtKB-KW"/>
</dbReference>
<dbReference type="Pfam" id="PF05618">
    <property type="entry name" value="Zn_protease"/>
    <property type="match status" value="1"/>
</dbReference>
<accession>A0AAE4VM29</accession>
<keyword evidence="7" id="KW-0460">Magnesium</keyword>
<dbReference type="InterPro" id="IPR013651">
    <property type="entry name" value="ATP-grasp_RimK-type"/>
</dbReference>